<gene>
    <name evidence="2" type="ORF">OM074_19070</name>
</gene>
<name>A0AAE3MGU9_9BACT</name>
<protein>
    <submittedName>
        <fullName evidence="2">NUDIX domain-containing protein</fullName>
    </submittedName>
</protein>
<proteinExistence type="predicted"/>
<keyword evidence="3" id="KW-1185">Reference proteome</keyword>
<sequence length="260" mass="30504">MQIDTILMNNPVYDQSELYLRHISIDNVILGYHNKELKVLLQRPQGFNKWLLPGGYLKRTETLIDAAERIAKERTNLDNLFLKQFGAFGSPDRTKDSDFTPQKLSDISDIIIDDKHWMFDYFVSICFYTLTDFEKVQPNGDAYMEECVWWSVDNIPPMLYDHKDMINSALKTLRLHLYHYPIGYELLPKKFTLPEIHSLYETILNKELDIRNFGKKLIATGIIKKLDEKKKIGAHRSPYLYMFDDNQYKDALNKGIAIIL</sequence>
<evidence type="ECO:0000259" key="1">
    <source>
        <dbReference type="PROSITE" id="PS51462"/>
    </source>
</evidence>
<dbReference type="RefSeq" id="WP_301202189.1">
    <property type="nucleotide sequence ID" value="NZ_JAPDPI010000058.1"/>
</dbReference>
<dbReference type="PROSITE" id="PS51462">
    <property type="entry name" value="NUDIX"/>
    <property type="match status" value="1"/>
</dbReference>
<evidence type="ECO:0000313" key="3">
    <source>
        <dbReference type="Proteomes" id="UP001207408"/>
    </source>
</evidence>
<dbReference type="AlphaFoldDB" id="A0AAE3MGU9"/>
<dbReference type="InterPro" id="IPR054105">
    <property type="entry name" value="WHD_NrtR"/>
</dbReference>
<dbReference type="CDD" id="cd18873">
    <property type="entry name" value="NUDIX_NadM_like"/>
    <property type="match status" value="1"/>
</dbReference>
<dbReference type="InterPro" id="IPR036388">
    <property type="entry name" value="WH-like_DNA-bd_sf"/>
</dbReference>
<organism evidence="2 3">
    <name type="scientific">Plebeiibacterium marinum</name>
    <dbReference type="NCBI Taxonomy" id="2992111"/>
    <lineage>
        <taxon>Bacteria</taxon>
        <taxon>Pseudomonadati</taxon>
        <taxon>Bacteroidota</taxon>
        <taxon>Bacteroidia</taxon>
        <taxon>Marinilabiliales</taxon>
        <taxon>Marinilabiliaceae</taxon>
        <taxon>Plebeiibacterium</taxon>
    </lineage>
</organism>
<dbReference type="Gene3D" id="3.90.79.10">
    <property type="entry name" value="Nucleoside Triphosphate Pyrophosphohydrolase"/>
    <property type="match status" value="1"/>
</dbReference>
<comment type="caution">
    <text evidence="2">The sequence shown here is derived from an EMBL/GenBank/DDBJ whole genome shotgun (WGS) entry which is preliminary data.</text>
</comment>
<dbReference type="EMBL" id="JAPDPI010000058">
    <property type="protein sequence ID" value="MCW3807738.1"/>
    <property type="molecule type" value="Genomic_DNA"/>
</dbReference>
<dbReference type="PANTHER" id="PTHR43736:SF4">
    <property type="entry name" value="SLR1690 PROTEIN"/>
    <property type="match status" value="1"/>
</dbReference>
<evidence type="ECO:0000313" key="2">
    <source>
        <dbReference type="EMBL" id="MCW3807738.1"/>
    </source>
</evidence>
<dbReference type="SUPFAM" id="SSF55811">
    <property type="entry name" value="Nudix"/>
    <property type="match status" value="1"/>
</dbReference>
<dbReference type="Pfam" id="PF00293">
    <property type="entry name" value="NUDIX"/>
    <property type="match status" value="1"/>
</dbReference>
<dbReference type="PANTHER" id="PTHR43736">
    <property type="entry name" value="ADP-RIBOSE PYROPHOSPHATASE"/>
    <property type="match status" value="1"/>
</dbReference>
<dbReference type="Gene3D" id="1.10.10.10">
    <property type="entry name" value="Winged helix-like DNA-binding domain superfamily/Winged helix DNA-binding domain"/>
    <property type="match status" value="1"/>
</dbReference>
<feature type="domain" description="Nudix hydrolase" evidence="1">
    <location>
        <begin position="20"/>
        <end position="172"/>
    </location>
</feature>
<dbReference type="InterPro" id="IPR015797">
    <property type="entry name" value="NUDIX_hydrolase-like_dom_sf"/>
</dbReference>
<dbReference type="Pfam" id="PF21906">
    <property type="entry name" value="WHD_NrtR"/>
    <property type="match status" value="1"/>
</dbReference>
<dbReference type="SUPFAM" id="SSF46785">
    <property type="entry name" value="Winged helix' DNA-binding domain"/>
    <property type="match status" value="1"/>
</dbReference>
<dbReference type="InterPro" id="IPR036390">
    <property type="entry name" value="WH_DNA-bd_sf"/>
</dbReference>
<reference evidence="2" key="1">
    <citation type="submission" date="2022-10" db="EMBL/GenBank/DDBJ databases">
        <authorList>
            <person name="Yu W.X."/>
        </authorList>
    </citation>
    <scope>NUCLEOTIDE SEQUENCE</scope>
    <source>
        <strain evidence="2">D04</strain>
    </source>
</reference>
<dbReference type="InterPro" id="IPR000086">
    <property type="entry name" value="NUDIX_hydrolase_dom"/>
</dbReference>
<accession>A0AAE3MGU9</accession>
<dbReference type="Proteomes" id="UP001207408">
    <property type="component" value="Unassembled WGS sequence"/>
</dbReference>